<evidence type="ECO:0000313" key="2">
    <source>
        <dbReference type="Proteomes" id="UP000182130"/>
    </source>
</evidence>
<dbReference type="InterPro" id="IPR004360">
    <property type="entry name" value="Glyas_Fos-R_dOase_dom"/>
</dbReference>
<dbReference type="Gene3D" id="3.10.180.10">
    <property type="entry name" value="2,3-Dihydroxybiphenyl 1,2-Dioxygenase, domain 1"/>
    <property type="match status" value="1"/>
</dbReference>
<name>A0A1G8KKW9_9MICC</name>
<dbReference type="Proteomes" id="UP000182130">
    <property type="component" value="Unassembled WGS sequence"/>
</dbReference>
<dbReference type="OrthoDB" id="9804907at2"/>
<evidence type="ECO:0000313" key="1">
    <source>
        <dbReference type="EMBL" id="SDI44087.1"/>
    </source>
</evidence>
<dbReference type="STRING" id="1045773.SAMN05216555_102288"/>
<keyword evidence="1" id="KW-0223">Dioxygenase</keyword>
<keyword evidence="1" id="KW-0560">Oxidoreductase</keyword>
<dbReference type="PROSITE" id="PS51819">
    <property type="entry name" value="VOC"/>
    <property type="match status" value="1"/>
</dbReference>
<sequence>MILALNTATTILPVDDPARARSFYAEKLGLPHRGMTWDGNDLFGLDGGHMLQLMPVKDGVHSEHTTLSFEVRDIERAVDEMEAKGVRFQDYDEPDLKTDHHICTTDDERCAWFMDTEHNILCIHEPLSVAEKVGTYDVEYQV</sequence>
<gene>
    <name evidence="1" type="ORF">SAMN05216555_102288</name>
</gene>
<protein>
    <submittedName>
        <fullName evidence="1">Glyoxalase/Bleomycin resistance protein/Dioxygenase superfamily protein</fullName>
    </submittedName>
</protein>
<dbReference type="SUPFAM" id="SSF54593">
    <property type="entry name" value="Glyoxalase/Bleomycin resistance protein/Dihydroxybiphenyl dioxygenase"/>
    <property type="match status" value="1"/>
</dbReference>
<dbReference type="InterPro" id="IPR037523">
    <property type="entry name" value="VOC_core"/>
</dbReference>
<dbReference type="AlphaFoldDB" id="A0A1G8KKW9"/>
<dbReference type="Pfam" id="PF00903">
    <property type="entry name" value="Glyoxalase"/>
    <property type="match status" value="1"/>
</dbReference>
<proteinExistence type="predicted"/>
<keyword evidence="2" id="KW-1185">Reference proteome</keyword>
<dbReference type="GO" id="GO:0051213">
    <property type="term" value="F:dioxygenase activity"/>
    <property type="evidence" value="ECO:0007669"/>
    <property type="project" value="UniProtKB-KW"/>
</dbReference>
<dbReference type="RefSeq" id="WP_084110761.1">
    <property type="nucleotide sequence ID" value="NZ_FNEI01000002.1"/>
</dbReference>
<reference evidence="2" key="1">
    <citation type="submission" date="2016-10" db="EMBL/GenBank/DDBJ databases">
        <authorList>
            <person name="Varghese N."/>
            <person name="Submissions S."/>
        </authorList>
    </citation>
    <scope>NUCLEOTIDE SEQUENCE [LARGE SCALE GENOMIC DNA]</scope>
    <source>
        <strain evidence="2">CGMCC 1.10783</strain>
    </source>
</reference>
<dbReference type="EMBL" id="FNEI01000002">
    <property type="protein sequence ID" value="SDI44087.1"/>
    <property type="molecule type" value="Genomic_DNA"/>
</dbReference>
<dbReference type="InterPro" id="IPR029068">
    <property type="entry name" value="Glyas_Bleomycin-R_OHBP_Dase"/>
</dbReference>
<accession>A0A1G8KKW9</accession>
<organism evidence="1 2">
    <name type="scientific">Arthrobacter cupressi</name>
    <dbReference type="NCBI Taxonomy" id="1045773"/>
    <lineage>
        <taxon>Bacteria</taxon>
        <taxon>Bacillati</taxon>
        <taxon>Actinomycetota</taxon>
        <taxon>Actinomycetes</taxon>
        <taxon>Micrococcales</taxon>
        <taxon>Micrococcaceae</taxon>
        <taxon>Arthrobacter</taxon>
    </lineage>
</organism>